<keyword evidence="1" id="KW-1185">Reference proteome</keyword>
<accession>A0ABM4BNN6</accession>
<dbReference type="InterPro" id="IPR043502">
    <property type="entry name" value="DNA/RNA_pol_sf"/>
</dbReference>
<evidence type="ECO:0000313" key="1">
    <source>
        <dbReference type="Proteomes" id="UP001652625"/>
    </source>
</evidence>
<reference evidence="2" key="1">
    <citation type="submission" date="2025-08" db="UniProtKB">
        <authorList>
            <consortium name="RefSeq"/>
        </authorList>
    </citation>
    <scope>IDENTIFICATION</scope>
</reference>
<dbReference type="Gene3D" id="3.10.10.10">
    <property type="entry name" value="HIV Type 1 Reverse Transcriptase, subunit A, domain 1"/>
    <property type="match status" value="1"/>
</dbReference>
<proteinExistence type="predicted"/>
<dbReference type="GeneID" id="136078831"/>
<protein>
    <submittedName>
        <fullName evidence="2">Uncharacterized protein LOC136078831</fullName>
    </submittedName>
</protein>
<dbReference type="PANTHER" id="PTHR47331">
    <property type="entry name" value="PHD-TYPE DOMAIN-CONTAINING PROTEIN"/>
    <property type="match status" value="1"/>
</dbReference>
<gene>
    <name evidence="2" type="primary">LOC136078831</name>
</gene>
<organism evidence="1 2">
    <name type="scientific">Hydra vulgaris</name>
    <name type="common">Hydra</name>
    <name type="synonym">Hydra attenuata</name>
    <dbReference type="NCBI Taxonomy" id="6087"/>
    <lineage>
        <taxon>Eukaryota</taxon>
        <taxon>Metazoa</taxon>
        <taxon>Cnidaria</taxon>
        <taxon>Hydrozoa</taxon>
        <taxon>Hydroidolina</taxon>
        <taxon>Anthoathecata</taxon>
        <taxon>Aplanulata</taxon>
        <taxon>Hydridae</taxon>
        <taxon>Hydra</taxon>
    </lineage>
</organism>
<sequence length="145" mass="16899">MRVVYDCAARKDAQSPLLNDCLEVGPLLQPLIFDILIRNWMNKLCVLADIKKAFLQIRIFEMDRDAQQLVWYKDLKKMELTELRFTRMIFGSSSSTYILGATNKKHISKYKDTFPKTVLALEEDTYVDNLQAGGETEKELIRFKK</sequence>
<dbReference type="Proteomes" id="UP001652625">
    <property type="component" value="Chromosome 03"/>
</dbReference>
<dbReference type="RefSeq" id="XP_065650718.1">
    <property type="nucleotide sequence ID" value="XM_065794646.1"/>
</dbReference>
<dbReference type="SUPFAM" id="SSF56672">
    <property type="entry name" value="DNA/RNA polymerases"/>
    <property type="match status" value="1"/>
</dbReference>
<dbReference type="InterPro" id="IPR043128">
    <property type="entry name" value="Rev_trsase/Diguanyl_cyclase"/>
</dbReference>
<dbReference type="Gene3D" id="3.30.70.270">
    <property type="match status" value="1"/>
</dbReference>
<name>A0ABM4BNN6_HYDVU</name>
<evidence type="ECO:0000313" key="2">
    <source>
        <dbReference type="RefSeq" id="XP_065650718.1"/>
    </source>
</evidence>